<dbReference type="RefSeq" id="XP_454635.1">
    <property type="nucleotide sequence ID" value="XM_454635.1"/>
</dbReference>
<dbReference type="GeneID" id="2894199"/>
<dbReference type="PaxDb" id="284590-Q6CN54"/>
<evidence type="ECO:0000313" key="2">
    <source>
        <dbReference type="Proteomes" id="UP000000598"/>
    </source>
</evidence>
<proteinExistence type="predicted"/>
<evidence type="ECO:0000313" key="1">
    <source>
        <dbReference type="EMBL" id="CAG99722.1"/>
    </source>
</evidence>
<name>Q6CN54_KLULA</name>
<reference evidence="1 2" key="1">
    <citation type="journal article" date="2004" name="Nature">
        <title>Genome evolution in yeasts.</title>
        <authorList>
            <consortium name="Genolevures"/>
            <person name="Dujon B."/>
            <person name="Sherman D."/>
            <person name="Fischer G."/>
            <person name="Durrens P."/>
            <person name="Casaregola S."/>
            <person name="Lafontaine I."/>
            <person name="de Montigny J."/>
            <person name="Marck C."/>
            <person name="Neuveglise C."/>
            <person name="Talla E."/>
            <person name="Goffard N."/>
            <person name="Frangeul L."/>
            <person name="Aigle M."/>
            <person name="Anthouard V."/>
            <person name="Babour A."/>
            <person name="Barbe V."/>
            <person name="Barnay S."/>
            <person name="Blanchin S."/>
            <person name="Beckerich J.M."/>
            <person name="Beyne E."/>
            <person name="Bleykasten C."/>
            <person name="Boisrame A."/>
            <person name="Boyer J."/>
            <person name="Cattolico L."/>
            <person name="Confanioleri F."/>
            <person name="de Daruvar A."/>
            <person name="Despons L."/>
            <person name="Fabre E."/>
            <person name="Fairhead C."/>
            <person name="Ferry-Dumazet H."/>
            <person name="Groppi A."/>
            <person name="Hantraye F."/>
            <person name="Hennequin C."/>
            <person name="Jauniaux N."/>
            <person name="Joyet P."/>
            <person name="Kachouri R."/>
            <person name="Kerrest A."/>
            <person name="Koszul R."/>
            <person name="Lemaire M."/>
            <person name="Lesur I."/>
            <person name="Ma L."/>
            <person name="Muller H."/>
            <person name="Nicaud J.M."/>
            <person name="Nikolski M."/>
            <person name="Oztas S."/>
            <person name="Ozier-Kalogeropoulos O."/>
            <person name="Pellenz S."/>
            <person name="Potier S."/>
            <person name="Richard G.F."/>
            <person name="Straub M.L."/>
            <person name="Suleau A."/>
            <person name="Swennene D."/>
            <person name="Tekaia F."/>
            <person name="Wesolowski-Louvel M."/>
            <person name="Westhof E."/>
            <person name="Wirth B."/>
            <person name="Zeniou-Meyer M."/>
            <person name="Zivanovic I."/>
            <person name="Bolotin-Fukuhara M."/>
            <person name="Thierry A."/>
            <person name="Bouchier C."/>
            <person name="Caudron B."/>
            <person name="Scarpelli C."/>
            <person name="Gaillardin C."/>
            <person name="Weissenbach J."/>
            <person name="Wincker P."/>
            <person name="Souciet J.L."/>
        </authorList>
    </citation>
    <scope>NUCLEOTIDE SEQUENCE [LARGE SCALE GENOMIC DNA]</scope>
    <source>
        <strain evidence="2">ATCC 8585 / CBS 2359 / DSM 70799 / NBRC 1267 / NRRL Y-1140 / WM37</strain>
    </source>
</reference>
<dbReference type="AlphaFoldDB" id="Q6CN54"/>
<dbReference type="KEGG" id="kla:KLLA0_E15203g"/>
<sequence length="541" mass="63071">MSYTEYSMYTDDSSSDEEDQINVVESEATSLEDDAFDVDSFFMEAKHSLSIPSVENESRCFEADEGNRRASLFSVTTGRNGIEVIEESESAPDISTVPFQEFAVRYVNKYLVTDLLYKKSIPTWDHSCHVNEMKALPEQIRAMLKVKNLKLGPLMRLLVIKSIHERIEYYRDRLPIDILTEEKDEILAGLMARDFNDDEIWTNTLKCILEAGFVAKTEISPYNPNRMSFEEKLDTLKDENLVQEGDASDGTFICPRITFNISNMKRHNGYYRASNIKRHKIDELLVFDPMVKQRMNAKLRSYNSRNGGQIPKFTKLEFEQNINLNHPLIPHLRNLRNPRHRKHIAGEQNACLLFNIDQYQTLEEEWIDSKKNLPITGIGGKSEYSHFHAPTSHSRFRRLSSITGSYYLGYDQKLFCHDSYRQWVFKSVHFKRIAAYMYAQELSTQKKIKEEKNWPCIVYDLNILNLPFKAAGKDFIQTWLCTPQDETDEGFVYLPGLKEQYQAMVIEKLSQEEYLRIQSLKRDLGEPEDDVPHKIVLNFDF</sequence>
<keyword evidence="2" id="KW-1185">Reference proteome</keyword>
<dbReference type="Proteomes" id="UP000000598">
    <property type="component" value="Chromosome E"/>
</dbReference>
<accession>Q6CN54</accession>
<protein>
    <submittedName>
        <fullName evidence="1">KLLA0E15203p</fullName>
    </submittedName>
</protein>
<dbReference type="HOGENOM" id="CLU_503489_0_0_1"/>
<dbReference type="InParanoid" id="Q6CN54"/>
<organism evidence="1 2">
    <name type="scientific">Kluyveromyces lactis (strain ATCC 8585 / CBS 2359 / DSM 70799 / NBRC 1267 / NRRL Y-1140 / WM37)</name>
    <name type="common">Yeast</name>
    <name type="synonym">Candida sphaerica</name>
    <dbReference type="NCBI Taxonomy" id="284590"/>
    <lineage>
        <taxon>Eukaryota</taxon>
        <taxon>Fungi</taxon>
        <taxon>Dikarya</taxon>
        <taxon>Ascomycota</taxon>
        <taxon>Saccharomycotina</taxon>
        <taxon>Saccharomycetes</taxon>
        <taxon>Saccharomycetales</taxon>
        <taxon>Saccharomycetaceae</taxon>
        <taxon>Kluyveromyces</taxon>
    </lineage>
</organism>
<dbReference type="EMBL" id="CR382125">
    <property type="protein sequence ID" value="CAG99722.1"/>
    <property type="molecule type" value="Genomic_DNA"/>
</dbReference>
<gene>
    <name evidence="1" type="ORF">KLLA0_E15203g</name>
</gene>